<dbReference type="OrthoDB" id="4062651at2759"/>
<dbReference type="GO" id="GO:0001501">
    <property type="term" value="P:skeletal system development"/>
    <property type="evidence" value="ECO:0007669"/>
    <property type="project" value="TreeGrafter"/>
</dbReference>
<sequence>MFSKFSKKCLLLERKSLPACYAAVAWCFVQEIWIHQILHHTNIIKLLGYCIPNTLFDGTVDTTVTMVTEMGIPLNLSNTTWDQKLKISYEVAELMDFARQHPNGSVEMRDFNMGQFVMVNNTVKLVDMASFRIGEMYCHNMDDCAAKQGPPKKRALRVPCVNGSCVGLNEKLNVWAYNSRLLREYILPDAPLIFRRRLNNIVQKADKGEVGIEVIKDILRRMK</sequence>
<dbReference type="KEGG" id="lak:106159765"/>
<organism evidence="1 2">
    <name type="scientific">Lingula anatina</name>
    <name type="common">Brachiopod</name>
    <name type="synonym">Lingula unguis</name>
    <dbReference type="NCBI Taxonomy" id="7574"/>
    <lineage>
        <taxon>Eukaryota</taxon>
        <taxon>Metazoa</taxon>
        <taxon>Spiralia</taxon>
        <taxon>Lophotrochozoa</taxon>
        <taxon>Brachiopoda</taxon>
        <taxon>Linguliformea</taxon>
        <taxon>Lingulata</taxon>
        <taxon>Lingulida</taxon>
        <taxon>Linguloidea</taxon>
        <taxon>Lingulidae</taxon>
        <taxon>Lingula</taxon>
    </lineage>
</organism>
<dbReference type="AlphaFoldDB" id="A0A1S3I029"/>
<keyword evidence="1" id="KW-1185">Reference proteome</keyword>
<dbReference type="InterPro" id="IPR011009">
    <property type="entry name" value="Kinase-like_dom_sf"/>
</dbReference>
<dbReference type="Proteomes" id="UP000085678">
    <property type="component" value="Unplaced"/>
</dbReference>
<dbReference type="PANTHER" id="PTHR46448:SF1">
    <property type="entry name" value="PROTEIN KINASE DOMAIN-CONTAINING PROTEIN"/>
    <property type="match status" value="1"/>
</dbReference>
<dbReference type="GO" id="GO:0005576">
    <property type="term" value="C:extracellular region"/>
    <property type="evidence" value="ECO:0007669"/>
    <property type="project" value="TreeGrafter"/>
</dbReference>
<proteinExistence type="predicted"/>
<name>A0A1S3I029_LINAN</name>
<dbReference type="GeneID" id="106159765"/>
<dbReference type="STRING" id="7574.A0A1S3I029"/>
<dbReference type="InterPro" id="IPR042983">
    <property type="entry name" value="PKDCC"/>
</dbReference>
<evidence type="ECO:0000313" key="2">
    <source>
        <dbReference type="RefSeq" id="XP_013391622.2"/>
    </source>
</evidence>
<reference evidence="2" key="1">
    <citation type="submission" date="2025-08" db="UniProtKB">
        <authorList>
            <consortium name="RefSeq"/>
        </authorList>
    </citation>
    <scope>IDENTIFICATION</scope>
    <source>
        <tissue evidence="2">Gonads</tissue>
    </source>
</reference>
<accession>A0A1S3I029</accession>
<dbReference type="PANTHER" id="PTHR46448">
    <property type="entry name" value="PROTEIN KINASE DOMAIN-CONTAINING PROTEIN"/>
    <property type="match status" value="1"/>
</dbReference>
<gene>
    <name evidence="2" type="primary">LOC106159765</name>
</gene>
<dbReference type="Gene3D" id="1.10.510.10">
    <property type="entry name" value="Transferase(Phosphotransferase) domain 1"/>
    <property type="match status" value="1"/>
</dbReference>
<dbReference type="SUPFAM" id="SSF56112">
    <property type="entry name" value="Protein kinase-like (PK-like)"/>
    <property type="match status" value="1"/>
</dbReference>
<evidence type="ECO:0000313" key="1">
    <source>
        <dbReference type="Proteomes" id="UP000085678"/>
    </source>
</evidence>
<protein>
    <submittedName>
        <fullName evidence="2">Extracellular tyrosine-protein kinase PKDCC-like</fullName>
    </submittedName>
</protein>
<dbReference type="RefSeq" id="XP_013391622.2">
    <property type="nucleotide sequence ID" value="XM_013536168.2"/>
</dbReference>
<dbReference type="InParanoid" id="A0A1S3I029"/>
<dbReference type="GO" id="GO:0004715">
    <property type="term" value="F:non-membrane spanning protein tyrosine kinase activity"/>
    <property type="evidence" value="ECO:0007669"/>
    <property type="project" value="InterPro"/>
</dbReference>